<protein>
    <submittedName>
        <fullName evidence="3">PEROXIDASE_4 domain-containing protein</fullName>
    </submittedName>
</protein>
<dbReference type="Proteomes" id="UP000271162">
    <property type="component" value="Unassembled WGS sequence"/>
</dbReference>
<evidence type="ECO:0000313" key="2">
    <source>
        <dbReference type="Proteomes" id="UP000271162"/>
    </source>
</evidence>
<reference evidence="3" key="1">
    <citation type="submission" date="2017-02" db="UniProtKB">
        <authorList>
            <consortium name="WormBaseParasite"/>
        </authorList>
    </citation>
    <scope>IDENTIFICATION</scope>
</reference>
<evidence type="ECO:0000313" key="1">
    <source>
        <dbReference type="EMBL" id="VDL81464.1"/>
    </source>
</evidence>
<dbReference type="EMBL" id="UYSL01022957">
    <property type="protein sequence ID" value="VDL81464.1"/>
    <property type="molecule type" value="Genomic_DNA"/>
</dbReference>
<evidence type="ECO:0000313" key="3">
    <source>
        <dbReference type="WBParaSite" id="NBR_0001776301-mRNA-1"/>
    </source>
</evidence>
<sequence>MIRDESRKAEPRHVGKDLVKFEVDSGVAFLSSLCLHEVERVTPGDTWDRMRCQNTVDQQNKEGTATTFMNITSRFSLLGIEAPSFETGVADCPGLCFLPNSTHTARRADPPLSPLFTGFVERVRENVADAATSIGSIMSGPTVDNLGSLTFLASVIMRNDQAWMDVAP</sequence>
<proteinExistence type="predicted"/>
<organism evidence="3">
    <name type="scientific">Nippostrongylus brasiliensis</name>
    <name type="common">Rat hookworm</name>
    <dbReference type="NCBI Taxonomy" id="27835"/>
    <lineage>
        <taxon>Eukaryota</taxon>
        <taxon>Metazoa</taxon>
        <taxon>Ecdysozoa</taxon>
        <taxon>Nematoda</taxon>
        <taxon>Chromadorea</taxon>
        <taxon>Rhabditida</taxon>
        <taxon>Rhabditina</taxon>
        <taxon>Rhabditomorpha</taxon>
        <taxon>Strongyloidea</taxon>
        <taxon>Heligmosomidae</taxon>
        <taxon>Nippostrongylus</taxon>
    </lineage>
</organism>
<dbReference type="AlphaFoldDB" id="A0A0N4YL11"/>
<dbReference type="WBParaSite" id="NBR_0001776301-mRNA-1">
    <property type="protein sequence ID" value="NBR_0001776301-mRNA-1"/>
    <property type="gene ID" value="NBR_0001776301"/>
</dbReference>
<reference evidence="1 2" key="2">
    <citation type="submission" date="2018-11" db="EMBL/GenBank/DDBJ databases">
        <authorList>
            <consortium name="Pathogen Informatics"/>
        </authorList>
    </citation>
    <scope>NUCLEOTIDE SEQUENCE [LARGE SCALE GENOMIC DNA]</scope>
</reference>
<name>A0A0N4YL11_NIPBR</name>
<keyword evidence="2" id="KW-1185">Reference proteome</keyword>
<gene>
    <name evidence="1" type="ORF">NBR_LOCUS17764</name>
</gene>
<accession>A0A0N4YL11</accession>